<feature type="domain" description="HEPN" evidence="1">
    <location>
        <begin position="1"/>
        <end position="97"/>
    </location>
</feature>
<dbReference type="SMART" id="SM00748">
    <property type="entry name" value="HEPN"/>
    <property type="match status" value="1"/>
</dbReference>
<sequence>MLLSSSSPLPDVAVFHCQQAAEKSLKAFLFWNDVPFRKTHDIEELGHICLSLDGSLTSILERAIDLTPFAWRFRYPGDIFLPSLTDAQDALLRAREVYDAIVDRLPNDVRPKSEQ</sequence>
<dbReference type="Proteomes" id="UP000285961">
    <property type="component" value="Unassembled WGS sequence"/>
</dbReference>
<dbReference type="AlphaFoldDB" id="A0A419F1N9"/>
<organism evidence="2 3">
    <name type="scientific">Candidatus Abyssobacteria bacterium SURF_17</name>
    <dbReference type="NCBI Taxonomy" id="2093361"/>
    <lineage>
        <taxon>Bacteria</taxon>
        <taxon>Pseudomonadati</taxon>
        <taxon>Candidatus Hydrogenedentota</taxon>
        <taxon>Candidatus Abyssobacteria</taxon>
    </lineage>
</organism>
<name>A0A419F1N9_9BACT</name>
<comment type="caution">
    <text evidence="2">The sequence shown here is derived from an EMBL/GenBank/DDBJ whole genome shotgun (WGS) entry which is preliminary data.</text>
</comment>
<dbReference type="Gene3D" id="1.20.120.330">
    <property type="entry name" value="Nucleotidyltransferases domain 2"/>
    <property type="match status" value="1"/>
</dbReference>
<dbReference type="EMBL" id="QZKI01000051">
    <property type="protein sequence ID" value="RJP72033.1"/>
    <property type="molecule type" value="Genomic_DNA"/>
</dbReference>
<protein>
    <submittedName>
        <fullName evidence="2">HEPN domain-containing protein</fullName>
    </submittedName>
</protein>
<accession>A0A419F1N9</accession>
<dbReference type="Pfam" id="PF05168">
    <property type="entry name" value="HEPN"/>
    <property type="match status" value="1"/>
</dbReference>
<evidence type="ECO:0000313" key="2">
    <source>
        <dbReference type="EMBL" id="RJP72033.1"/>
    </source>
</evidence>
<dbReference type="PROSITE" id="PS50910">
    <property type="entry name" value="HEPN"/>
    <property type="match status" value="1"/>
</dbReference>
<dbReference type="InterPro" id="IPR007842">
    <property type="entry name" value="HEPN_dom"/>
</dbReference>
<gene>
    <name evidence="2" type="ORF">C4532_06625</name>
</gene>
<proteinExistence type="predicted"/>
<reference evidence="2 3" key="1">
    <citation type="journal article" date="2017" name="ISME J.">
        <title>Energy and carbon metabolisms in a deep terrestrial subsurface fluid microbial community.</title>
        <authorList>
            <person name="Momper L."/>
            <person name="Jungbluth S.P."/>
            <person name="Lee M.D."/>
            <person name="Amend J.P."/>
        </authorList>
    </citation>
    <scope>NUCLEOTIDE SEQUENCE [LARGE SCALE GENOMIC DNA]</scope>
    <source>
        <strain evidence="2">SURF_17</strain>
    </source>
</reference>
<evidence type="ECO:0000313" key="3">
    <source>
        <dbReference type="Proteomes" id="UP000285961"/>
    </source>
</evidence>
<evidence type="ECO:0000259" key="1">
    <source>
        <dbReference type="PROSITE" id="PS50910"/>
    </source>
</evidence>
<dbReference type="SUPFAM" id="SSF81593">
    <property type="entry name" value="Nucleotidyltransferase substrate binding subunit/domain"/>
    <property type="match status" value="1"/>
</dbReference>